<proteinExistence type="predicted"/>
<gene>
    <name evidence="3" type="ORF">HIM_10138</name>
</gene>
<dbReference type="Proteomes" id="UP000054481">
    <property type="component" value="Unassembled WGS sequence"/>
</dbReference>
<feature type="compositionally biased region" description="Basic residues" evidence="1">
    <location>
        <begin position="234"/>
        <end position="247"/>
    </location>
</feature>
<keyword evidence="2" id="KW-0812">Transmembrane</keyword>
<dbReference type="AlphaFoldDB" id="A0A0F7ZG88"/>
<feature type="compositionally biased region" description="Basic and acidic residues" evidence="1">
    <location>
        <begin position="248"/>
        <end position="257"/>
    </location>
</feature>
<evidence type="ECO:0000256" key="2">
    <source>
        <dbReference type="SAM" id="Phobius"/>
    </source>
</evidence>
<name>A0A0F7ZG88_9HYPO</name>
<dbReference type="EMBL" id="KQ030623">
    <property type="protein sequence ID" value="KJZ70466.1"/>
    <property type="molecule type" value="Genomic_DNA"/>
</dbReference>
<evidence type="ECO:0000313" key="4">
    <source>
        <dbReference type="Proteomes" id="UP000054481"/>
    </source>
</evidence>
<keyword evidence="2" id="KW-0472">Membrane</keyword>
<feature type="transmembrane region" description="Helical" evidence="2">
    <location>
        <begin position="83"/>
        <end position="106"/>
    </location>
</feature>
<evidence type="ECO:0000313" key="3">
    <source>
        <dbReference type="EMBL" id="KJZ70466.1"/>
    </source>
</evidence>
<organism evidence="3 4">
    <name type="scientific">Hirsutella minnesotensis 3608</name>
    <dbReference type="NCBI Taxonomy" id="1043627"/>
    <lineage>
        <taxon>Eukaryota</taxon>
        <taxon>Fungi</taxon>
        <taxon>Dikarya</taxon>
        <taxon>Ascomycota</taxon>
        <taxon>Pezizomycotina</taxon>
        <taxon>Sordariomycetes</taxon>
        <taxon>Hypocreomycetidae</taxon>
        <taxon>Hypocreales</taxon>
        <taxon>Ophiocordycipitaceae</taxon>
        <taxon>Hirsutella</taxon>
    </lineage>
</organism>
<feature type="region of interest" description="Disordered" evidence="1">
    <location>
        <begin position="232"/>
        <end position="257"/>
    </location>
</feature>
<keyword evidence="4" id="KW-1185">Reference proteome</keyword>
<reference evidence="3 4" key="1">
    <citation type="journal article" date="2014" name="Genome Biol. Evol.">
        <title>Comparative genomics and transcriptomics analyses reveal divergent lifestyle features of nematode endoparasitic fungus Hirsutella minnesotensis.</title>
        <authorList>
            <person name="Lai Y."/>
            <person name="Liu K."/>
            <person name="Zhang X."/>
            <person name="Zhang X."/>
            <person name="Li K."/>
            <person name="Wang N."/>
            <person name="Shu C."/>
            <person name="Wu Y."/>
            <person name="Wang C."/>
            <person name="Bushley K.E."/>
            <person name="Xiang M."/>
            <person name="Liu X."/>
        </authorList>
    </citation>
    <scope>NUCLEOTIDE SEQUENCE [LARGE SCALE GENOMIC DNA]</scope>
    <source>
        <strain evidence="3 4">3608</strain>
    </source>
</reference>
<protein>
    <submittedName>
        <fullName evidence="3">Uncharacterized protein</fullName>
    </submittedName>
</protein>
<dbReference type="OrthoDB" id="4931484at2759"/>
<evidence type="ECO:0000256" key="1">
    <source>
        <dbReference type="SAM" id="MobiDB-lite"/>
    </source>
</evidence>
<sequence>MALLRTQASSSSKLQAAGDRRGIVSEPRFVTLTITGEYHTLTKTIRLGRTRNADDGIIPTAEILPTQQVTANTGHQSISDDKIAILVGILLGVFLVGFGIACILPADVAACAAVEANLALLVSLALEESPAYLVHEGQQENLALQGLQVILEGMDVMDAKAMMGETVGMDVPEGTDRMAETVVLDTKGHVGCPALRVPKENRDAEATPASQECKVPQVPKDRLVSKVLGETRAHQGHQGHQGHKGRKVKDISGKKWF</sequence>
<keyword evidence="2" id="KW-1133">Transmembrane helix</keyword>
<accession>A0A0F7ZG88</accession>